<dbReference type="AlphaFoldDB" id="A0A116LRY1"/>
<dbReference type="SUPFAM" id="SSF52467">
    <property type="entry name" value="DHS-like NAD/FAD-binding domain"/>
    <property type="match status" value="1"/>
</dbReference>
<evidence type="ECO:0000313" key="2">
    <source>
        <dbReference type="Proteomes" id="UP000072083"/>
    </source>
</evidence>
<dbReference type="InterPro" id="IPR029035">
    <property type="entry name" value="DHS-like_NAD/FAD-binding_dom"/>
</dbReference>
<organism evidence="1 2">
    <name type="scientific">Streptococcus suis</name>
    <dbReference type="NCBI Taxonomy" id="1307"/>
    <lineage>
        <taxon>Bacteria</taxon>
        <taxon>Bacillati</taxon>
        <taxon>Bacillota</taxon>
        <taxon>Bacilli</taxon>
        <taxon>Lactobacillales</taxon>
        <taxon>Streptococcaceae</taxon>
        <taxon>Streptococcus</taxon>
    </lineage>
</organism>
<protein>
    <submittedName>
        <fullName evidence="1">Uncharacterized protein</fullName>
    </submittedName>
</protein>
<sequence>MAEIYKSKMATFSEEGQNYFKNGQNLLDEEKQPISEINFKHRIKNEVFDFMNFFDNIVLLAGAGASVVPKRDNGKPDSNFGHTVDMLGEEVKKQLTSSTYYSIDDLSVMCKYNSSKFNLEDFLSHMQAYLQFVPKRQEKKFKRSYNKIIEIIKEKTSYNYNSQHFKHATLIKQLTGLHTTPNRLSIVTTNYDTIIEDSAYSLNYTVFDGFTFSHKPTFDIDMFDWYLSKPISEVKSQKEAYKKSVINLLKIHGSLTWEREGEEIVRKDKSNIKDPIMVFPSSNKYMQSYEKPYFELFSKFQALLRKQNTVLITVGFSFADNHISQMIIQALKTVPSLSILVTDFNISPVSPNENWKVLLDLMEKDYNIAFLQTTMNSDLTDYFVKGDSND</sequence>
<name>A0A116LRY1_STRSU</name>
<gene>
    <name evidence="1" type="ORF">ERS132406_01572</name>
</gene>
<accession>A0A116LRY1</accession>
<reference evidence="1 2" key="1">
    <citation type="submission" date="2016-02" db="EMBL/GenBank/DDBJ databases">
        <authorList>
            <consortium name="Pathogen Informatics"/>
        </authorList>
    </citation>
    <scope>NUCLEOTIDE SEQUENCE [LARGE SCALE GENOMIC DNA]</scope>
    <source>
        <strain evidence="1 2">LSS44</strain>
    </source>
</reference>
<evidence type="ECO:0000313" key="1">
    <source>
        <dbReference type="EMBL" id="CYV07697.1"/>
    </source>
</evidence>
<dbReference type="RefSeq" id="WP_044758682.1">
    <property type="nucleotide sequence ID" value="NZ_CEEJ01000028.1"/>
</dbReference>
<proteinExistence type="predicted"/>
<dbReference type="EMBL" id="FIGZ01000017">
    <property type="protein sequence ID" value="CYV07697.1"/>
    <property type="molecule type" value="Genomic_DNA"/>
</dbReference>
<dbReference type="Proteomes" id="UP000072083">
    <property type="component" value="Unassembled WGS sequence"/>
</dbReference>
<dbReference type="Pfam" id="PF13289">
    <property type="entry name" value="SIR2_2"/>
    <property type="match status" value="1"/>
</dbReference>